<name>A0A939SBD5_9MICO</name>
<reference evidence="1" key="1">
    <citation type="submission" date="2021-03" db="EMBL/GenBank/DDBJ databases">
        <title>Leucobacter chromiisoli sp. nov., isolated from chromium-containing soil of chemical plant.</title>
        <authorList>
            <person name="Xu Z."/>
        </authorList>
    </citation>
    <scope>NUCLEOTIDE SEQUENCE</scope>
    <source>
        <strain evidence="1">S27</strain>
    </source>
</reference>
<organism evidence="1 2">
    <name type="scientific">Leucobacter weissii</name>
    <dbReference type="NCBI Taxonomy" id="1983706"/>
    <lineage>
        <taxon>Bacteria</taxon>
        <taxon>Bacillati</taxon>
        <taxon>Actinomycetota</taxon>
        <taxon>Actinomycetes</taxon>
        <taxon>Micrococcales</taxon>
        <taxon>Microbacteriaceae</taxon>
        <taxon>Leucobacter</taxon>
    </lineage>
</organism>
<comment type="caution">
    <text evidence="1">The sequence shown here is derived from an EMBL/GenBank/DDBJ whole genome shotgun (WGS) entry which is preliminary data.</text>
</comment>
<proteinExistence type="predicted"/>
<sequence length="162" mass="18279">MRTEEVVFASEAYQRAKALWKGRIPPSRTRRVVAGTERSVPFGKGRDPRSLGELLDLAARDMGWTVELDQARLISDWHRFVGDAMAAHTEVIEIRDGALVVQCDSTTWATELRRLRGEILTRILDAYPEVELRELRFLAPGAPSWKHGPRSVPGRGPRDTYG</sequence>
<dbReference type="PANTHER" id="PTHR36456">
    <property type="entry name" value="UPF0232 PROTEIN SCO3875"/>
    <property type="match status" value="1"/>
</dbReference>
<accession>A0A939SBD5</accession>
<dbReference type="PANTHER" id="PTHR36456:SF1">
    <property type="entry name" value="UPF0232 PROTEIN SCO3875"/>
    <property type="match status" value="1"/>
</dbReference>
<dbReference type="RefSeq" id="WP_208096694.1">
    <property type="nucleotide sequence ID" value="NZ_JAGDYM010000005.1"/>
</dbReference>
<evidence type="ECO:0000313" key="1">
    <source>
        <dbReference type="EMBL" id="MBO1901273.1"/>
    </source>
</evidence>
<gene>
    <name evidence="1" type="ORF">J4H92_04840</name>
</gene>
<dbReference type="InterPro" id="IPR007922">
    <property type="entry name" value="DciA-like"/>
</dbReference>
<dbReference type="Pfam" id="PF05258">
    <property type="entry name" value="DciA"/>
    <property type="match status" value="1"/>
</dbReference>
<evidence type="ECO:0000313" key="2">
    <source>
        <dbReference type="Proteomes" id="UP000664382"/>
    </source>
</evidence>
<dbReference type="EMBL" id="JAGDYM010000005">
    <property type="protein sequence ID" value="MBO1901273.1"/>
    <property type="molecule type" value="Genomic_DNA"/>
</dbReference>
<protein>
    <submittedName>
        <fullName evidence="1">DUF721 domain-containing protein</fullName>
    </submittedName>
</protein>
<dbReference type="Proteomes" id="UP000664382">
    <property type="component" value="Unassembled WGS sequence"/>
</dbReference>
<keyword evidence="2" id="KW-1185">Reference proteome</keyword>
<dbReference type="AlphaFoldDB" id="A0A939SBD5"/>